<proteinExistence type="predicted"/>
<dbReference type="EMBL" id="CP000386">
    <property type="protein sequence ID" value="ABG03502.1"/>
    <property type="molecule type" value="Genomic_DNA"/>
</dbReference>
<keyword evidence="3" id="KW-1185">Reference proteome</keyword>
<organism evidence="2 3">
    <name type="scientific">Rubrobacter xylanophilus (strain DSM 9941 / JCM 11954 / NBRC 16129 / PRD-1)</name>
    <dbReference type="NCBI Taxonomy" id="266117"/>
    <lineage>
        <taxon>Bacteria</taxon>
        <taxon>Bacillati</taxon>
        <taxon>Actinomycetota</taxon>
        <taxon>Rubrobacteria</taxon>
        <taxon>Rubrobacterales</taxon>
        <taxon>Rubrobacteraceae</taxon>
        <taxon>Rubrobacter</taxon>
    </lineage>
</organism>
<gene>
    <name evidence="2" type="ordered locus">Rxyl_0528</name>
</gene>
<dbReference type="PANTHER" id="PTHR42951">
    <property type="entry name" value="METALLO-BETA-LACTAMASE DOMAIN-CONTAINING"/>
    <property type="match status" value="1"/>
</dbReference>
<dbReference type="HOGENOM" id="CLU_867871_0_0_11"/>
<feature type="domain" description="Metallo-beta-lactamase" evidence="1">
    <location>
        <begin position="18"/>
        <end position="225"/>
    </location>
</feature>
<dbReference type="Pfam" id="PF00753">
    <property type="entry name" value="Lactamase_B"/>
    <property type="match status" value="1"/>
</dbReference>
<dbReference type="Gene3D" id="3.60.15.10">
    <property type="entry name" value="Ribonuclease Z/Hydroxyacylglutathione hydrolase-like"/>
    <property type="match status" value="1"/>
</dbReference>
<evidence type="ECO:0000313" key="2">
    <source>
        <dbReference type="EMBL" id="ABG03502.1"/>
    </source>
</evidence>
<dbReference type="eggNOG" id="COG0491">
    <property type="taxonomic scope" value="Bacteria"/>
</dbReference>
<dbReference type="STRING" id="266117.Rxyl_0528"/>
<dbReference type="Proteomes" id="UP000006637">
    <property type="component" value="Chromosome"/>
</dbReference>
<dbReference type="InterPro" id="IPR036866">
    <property type="entry name" value="RibonucZ/Hydroxyglut_hydro"/>
</dbReference>
<dbReference type="SUPFAM" id="SSF56281">
    <property type="entry name" value="Metallo-hydrolase/oxidoreductase"/>
    <property type="match status" value="1"/>
</dbReference>
<dbReference type="InterPro" id="IPR001279">
    <property type="entry name" value="Metallo-B-lactamas"/>
</dbReference>
<protein>
    <submittedName>
        <fullName evidence="2">Beta-lactamase-like protein</fullName>
    </submittedName>
</protein>
<evidence type="ECO:0000259" key="1">
    <source>
        <dbReference type="SMART" id="SM00849"/>
    </source>
</evidence>
<dbReference type="OrthoDB" id="2971563at2"/>
<dbReference type="InterPro" id="IPR050855">
    <property type="entry name" value="NDM-1-like"/>
</dbReference>
<dbReference type="PhylomeDB" id="Q1AYM6"/>
<dbReference type="SMART" id="SM00849">
    <property type="entry name" value="Lactamase_B"/>
    <property type="match status" value="1"/>
</dbReference>
<accession>Q1AYM6</accession>
<dbReference type="RefSeq" id="WP_011563520.1">
    <property type="nucleotide sequence ID" value="NC_008148.1"/>
</dbReference>
<dbReference type="KEGG" id="rxy:Rxyl_0528"/>
<evidence type="ECO:0000313" key="3">
    <source>
        <dbReference type="Proteomes" id="UP000006637"/>
    </source>
</evidence>
<reference evidence="2 3" key="1">
    <citation type="submission" date="2006-06" db="EMBL/GenBank/DDBJ databases">
        <title>Complete sequence of Rubrobacter xylanophilus DSM 9941.</title>
        <authorList>
            <consortium name="US DOE Joint Genome Institute"/>
            <person name="Copeland A."/>
            <person name="Lucas S."/>
            <person name="Lapidus A."/>
            <person name="Barry K."/>
            <person name="Detter J.C."/>
            <person name="Glavina del Rio T."/>
            <person name="Hammon N."/>
            <person name="Israni S."/>
            <person name="Dalin E."/>
            <person name="Tice H."/>
            <person name="Pitluck S."/>
            <person name="Munk A.C."/>
            <person name="Brettin T."/>
            <person name="Bruce D."/>
            <person name="Han C."/>
            <person name="Tapia R."/>
            <person name="Gilna P."/>
            <person name="Schmutz J."/>
            <person name="Larimer F."/>
            <person name="Land M."/>
            <person name="Hauser L."/>
            <person name="Kyrpides N."/>
            <person name="Lykidis A."/>
            <person name="da Costa M.S."/>
            <person name="Rainey F.A."/>
            <person name="Empadinhas N."/>
            <person name="Jolivet E."/>
            <person name="Battista J.R."/>
            <person name="Richardson P."/>
        </authorList>
    </citation>
    <scope>NUCLEOTIDE SEQUENCE [LARGE SCALE GENOMIC DNA]</scope>
    <source>
        <strain evidence="3">DSM 9941 / NBRC 16129 / PRD-1</strain>
    </source>
</reference>
<dbReference type="PANTHER" id="PTHR42951:SF4">
    <property type="entry name" value="ACYL-COENZYME A THIOESTERASE MBLAC2"/>
    <property type="match status" value="1"/>
</dbReference>
<name>Q1AYM6_RUBXD</name>
<sequence length="317" mass="34531">MEVAPGVHRIESVLGPRTFSQYLLLGERALLVDTGVAETPEKVILPYLESVGLSARDLDFALVTHADVDHFGGNGALRGAAREAVLCAHAADAPWVEDRERILRERYGWYAGEGVDYPPDVREWLRESLGPDVPLDLHLSGGEVFRLGPGLLVEVLHLPGHSPGHVGLWEPSSRSAIITDAALGGGLLDMEGNVISPPPYFDARAYEESVRRLQGLSPRLLLTAHYPVMEGEEAARFLEESLEFVRRARRVVAEALEERGELDLRNLLELAGPRLGPFTAMENELAGTLRAHLRELVAAGRAREAPGGGGTVWRSLG</sequence>
<dbReference type="AlphaFoldDB" id="Q1AYM6"/>